<gene>
    <name evidence="1" type="ORF">A2U01_0100976</name>
</gene>
<dbReference type="EMBL" id="LXQA010979707">
    <property type="protein sequence ID" value="MCI79705.1"/>
    <property type="molecule type" value="Genomic_DNA"/>
</dbReference>
<protein>
    <submittedName>
        <fullName evidence="1">Uncharacterized protein</fullName>
    </submittedName>
</protein>
<dbReference type="Proteomes" id="UP000265520">
    <property type="component" value="Unassembled WGS sequence"/>
</dbReference>
<evidence type="ECO:0000313" key="2">
    <source>
        <dbReference type="Proteomes" id="UP000265520"/>
    </source>
</evidence>
<keyword evidence="2" id="KW-1185">Reference proteome</keyword>
<dbReference type="AlphaFoldDB" id="A0A392UYB5"/>
<evidence type="ECO:0000313" key="1">
    <source>
        <dbReference type="EMBL" id="MCI79705.1"/>
    </source>
</evidence>
<organism evidence="1 2">
    <name type="scientific">Trifolium medium</name>
    <dbReference type="NCBI Taxonomy" id="97028"/>
    <lineage>
        <taxon>Eukaryota</taxon>
        <taxon>Viridiplantae</taxon>
        <taxon>Streptophyta</taxon>
        <taxon>Embryophyta</taxon>
        <taxon>Tracheophyta</taxon>
        <taxon>Spermatophyta</taxon>
        <taxon>Magnoliopsida</taxon>
        <taxon>eudicotyledons</taxon>
        <taxon>Gunneridae</taxon>
        <taxon>Pentapetalae</taxon>
        <taxon>rosids</taxon>
        <taxon>fabids</taxon>
        <taxon>Fabales</taxon>
        <taxon>Fabaceae</taxon>
        <taxon>Papilionoideae</taxon>
        <taxon>50 kb inversion clade</taxon>
        <taxon>NPAAA clade</taxon>
        <taxon>Hologalegina</taxon>
        <taxon>IRL clade</taxon>
        <taxon>Trifolieae</taxon>
        <taxon>Trifolium</taxon>
    </lineage>
</organism>
<feature type="non-terminal residue" evidence="1">
    <location>
        <position position="52"/>
    </location>
</feature>
<reference evidence="1 2" key="1">
    <citation type="journal article" date="2018" name="Front. Plant Sci.">
        <title>Red Clover (Trifolium pratense) and Zigzag Clover (T. medium) - A Picture of Genomic Similarities and Differences.</title>
        <authorList>
            <person name="Dluhosova J."/>
            <person name="Istvanek J."/>
            <person name="Nedelnik J."/>
            <person name="Repkova J."/>
        </authorList>
    </citation>
    <scope>NUCLEOTIDE SEQUENCE [LARGE SCALE GENOMIC DNA]</scope>
    <source>
        <strain evidence="2">cv. 10/8</strain>
        <tissue evidence="1">Leaf</tissue>
    </source>
</reference>
<name>A0A392UYB5_9FABA</name>
<accession>A0A392UYB5</accession>
<proteinExistence type="predicted"/>
<sequence>MVVVVTCRCMVEVVKEMVEGETCIHMVEGVKVMVRVETYKHMEVVETGMVEV</sequence>
<comment type="caution">
    <text evidence="1">The sequence shown here is derived from an EMBL/GenBank/DDBJ whole genome shotgun (WGS) entry which is preliminary data.</text>
</comment>